<feature type="domain" description="ABC3 transporter permease C-terminal" evidence="7">
    <location>
        <begin position="261"/>
        <end position="381"/>
    </location>
</feature>
<evidence type="ECO:0000256" key="2">
    <source>
        <dbReference type="ARBA" id="ARBA00022475"/>
    </source>
</evidence>
<dbReference type="EMBL" id="JACOGA010000021">
    <property type="protein sequence ID" value="MBC3875631.1"/>
    <property type="molecule type" value="Genomic_DNA"/>
</dbReference>
<feature type="transmembrane region" description="Helical" evidence="6">
    <location>
        <begin position="21"/>
        <end position="40"/>
    </location>
</feature>
<gene>
    <name evidence="9" type="ORF">H8K55_18720</name>
</gene>
<dbReference type="InterPro" id="IPR050250">
    <property type="entry name" value="Macrolide_Exporter_MacB"/>
</dbReference>
<protein>
    <submittedName>
        <fullName evidence="9">ABC transporter permease</fullName>
    </submittedName>
</protein>
<keyword evidence="4 6" id="KW-1133">Transmembrane helix</keyword>
<proteinExistence type="predicted"/>
<evidence type="ECO:0000256" key="4">
    <source>
        <dbReference type="ARBA" id="ARBA00022989"/>
    </source>
</evidence>
<keyword evidence="10" id="KW-1185">Reference proteome</keyword>
<dbReference type="Pfam" id="PF02687">
    <property type="entry name" value="FtsX"/>
    <property type="match status" value="1"/>
</dbReference>
<comment type="subcellular location">
    <subcellularLocation>
        <location evidence="1">Cell membrane</location>
        <topology evidence="1">Multi-pass membrane protein</topology>
    </subcellularLocation>
</comment>
<dbReference type="InterPro" id="IPR003838">
    <property type="entry name" value="ABC3_permease_C"/>
</dbReference>
<reference evidence="9 10" key="1">
    <citation type="submission" date="2020-08" db="EMBL/GenBank/DDBJ databases">
        <title>Novel species isolated from subtropical streams in China.</title>
        <authorList>
            <person name="Lu H."/>
        </authorList>
    </citation>
    <scope>NUCLEOTIDE SEQUENCE [LARGE SCALE GENOMIC DNA]</scope>
    <source>
        <strain evidence="9 10">LX15W</strain>
    </source>
</reference>
<evidence type="ECO:0000313" key="9">
    <source>
        <dbReference type="EMBL" id="MBC3875631.1"/>
    </source>
</evidence>
<dbReference type="PANTHER" id="PTHR30572:SF15">
    <property type="entry name" value="ABC TRANSPORTER PERMEASE"/>
    <property type="match status" value="1"/>
</dbReference>
<evidence type="ECO:0000256" key="5">
    <source>
        <dbReference type="ARBA" id="ARBA00023136"/>
    </source>
</evidence>
<keyword evidence="5 6" id="KW-0472">Membrane</keyword>
<dbReference type="InterPro" id="IPR025857">
    <property type="entry name" value="MacB_PCD"/>
</dbReference>
<name>A0ABR6YGC6_9BURK</name>
<feature type="transmembrane region" description="Helical" evidence="6">
    <location>
        <begin position="302"/>
        <end position="328"/>
    </location>
</feature>
<accession>A0ABR6YGC6</accession>
<keyword evidence="2" id="KW-1003">Cell membrane</keyword>
<dbReference type="Pfam" id="PF12704">
    <property type="entry name" value="MacB_PCD"/>
    <property type="match status" value="1"/>
</dbReference>
<dbReference type="Proteomes" id="UP000624279">
    <property type="component" value="Unassembled WGS sequence"/>
</dbReference>
<evidence type="ECO:0000259" key="8">
    <source>
        <dbReference type="Pfam" id="PF12704"/>
    </source>
</evidence>
<organism evidence="9 10">
    <name type="scientific">Undibacterium flavidum</name>
    <dbReference type="NCBI Taxonomy" id="2762297"/>
    <lineage>
        <taxon>Bacteria</taxon>
        <taxon>Pseudomonadati</taxon>
        <taxon>Pseudomonadota</taxon>
        <taxon>Betaproteobacteria</taxon>
        <taxon>Burkholderiales</taxon>
        <taxon>Oxalobacteraceae</taxon>
        <taxon>Undibacterium</taxon>
    </lineage>
</organism>
<feature type="domain" description="MacB-like periplasmic core" evidence="8">
    <location>
        <begin position="20"/>
        <end position="228"/>
    </location>
</feature>
<sequence>MKAIPFSYIARNLWVRRVTTLLTAGGMALVIFVFTVVLMMSEGIRATLVATGQADNILVLRKGAGAEINSGITRDQAAIIASLPGIATNRQGQPLVSKEPVVLNNLPKRSNGKPSNVTVRGTSELGLELRPQVKMVQGRMFRPGTSEIIAGRSIAQGFRGTGLGETLHFAQRDWVVVGIFDSGKTGFDSEIWGDNEQMMAAFRRNAYSTMVFRLSDAAAAETLQKAISNDPRLQIDAKPEVQFYAEQSEALTTFIRILGLSLSIIFSIGAIVGAMITMFAAVAQRIGEIGSLRALGFRRSAVLIAFLAESLLLSLVGGVIGLFAASWMQTVDISTTNFQTFSELAFQFKMTPAIVLQTLLFSLGMGFIGGFIPAWRAARMKIVDCLRES</sequence>
<evidence type="ECO:0000313" key="10">
    <source>
        <dbReference type="Proteomes" id="UP000624279"/>
    </source>
</evidence>
<dbReference type="PANTHER" id="PTHR30572">
    <property type="entry name" value="MEMBRANE COMPONENT OF TRANSPORTER-RELATED"/>
    <property type="match status" value="1"/>
</dbReference>
<comment type="caution">
    <text evidence="9">The sequence shown here is derived from an EMBL/GenBank/DDBJ whole genome shotgun (WGS) entry which is preliminary data.</text>
</comment>
<evidence type="ECO:0000256" key="3">
    <source>
        <dbReference type="ARBA" id="ARBA00022692"/>
    </source>
</evidence>
<evidence type="ECO:0000256" key="6">
    <source>
        <dbReference type="SAM" id="Phobius"/>
    </source>
</evidence>
<keyword evidence="3 6" id="KW-0812">Transmembrane</keyword>
<evidence type="ECO:0000259" key="7">
    <source>
        <dbReference type="Pfam" id="PF02687"/>
    </source>
</evidence>
<feature type="transmembrane region" description="Helical" evidence="6">
    <location>
        <begin position="348"/>
        <end position="372"/>
    </location>
</feature>
<evidence type="ECO:0000256" key="1">
    <source>
        <dbReference type="ARBA" id="ARBA00004651"/>
    </source>
</evidence>
<feature type="transmembrane region" description="Helical" evidence="6">
    <location>
        <begin position="257"/>
        <end position="282"/>
    </location>
</feature>